<feature type="transmembrane region" description="Helical" evidence="7">
    <location>
        <begin position="32"/>
        <end position="49"/>
    </location>
</feature>
<feature type="transmembrane region" description="Helical" evidence="7">
    <location>
        <begin position="61"/>
        <end position="87"/>
    </location>
</feature>
<dbReference type="VEuPathDB" id="TriTrypDB:BSAL_63455"/>
<name>A0A0S4IS35_BODSA</name>
<evidence type="ECO:0000313" key="10">
    <source>
        <dbReference type="Proteomes" id="UP000051952"/>
    </source>
</evidence>
<feature type="region of interest" description="Disordered" evidence="6">
    <location>
        <begin position="383"/>
        <end position="413"/>
    </location>
</feature>
<dbReference type="Gene3D" id="1.10.3430.10">
    <property type="entry name" value="Ammonium transporter AmtB like domains"/>
    <property type="match status" value="1"/>
</dbReference>
<dbReference type="SUPFAM" id="SSF111352">
    <property type="entry name" value="Ammonium transporter"/>
    <property type="match status" value="1"/>
</dbReference>
<protein>
    <submittedName>
        <fullName evidence="9">Ammonium transporter, putative</fullName>
    </submittedName>
</protein>
<evidence type="ECO:0000256" key="2">
    <source>
        <dbReference type="ARBA" id="ARBA00011036"/>
    </source>
</evidence>
<evidence type="ECO:0000256" key="6">
    <source>
        <dbReference type="SAM" id="MobiDB-lite"/>
    </source>
</evidence>
<dbReference type="PRINTS" id="PR00342">
    <property type="entry name" value="RHESUSRHD"/>
</dbReference>
<feature type="domain" description="Ammonium transporter AmtB-like" evidence="8">
    <location>
        <begin position="2"/>
        <end position="375"/>
    </location>
</feature>
<evidence type="ECO:0000256" key="1">
    <source>
        <dbReference type="ARBA" id="ARBA00004141"/>
    </source>
</evidence>
<evidence type="ECO:0000256" key="7">
    <source>
        <dbReference type="SAM" id="Phobius"/>
    </source>
</evidence>
<dbReference type="Proteomes" id="UP000051952">
    <property type="component" value="Unassembled WGS sequence"/>
</dbReference>
<evidence type="ECO:0000256" key="5">
    <source>
        <dbReference type="ARBA" id="ARBA00023136"/>
    </source>
</evidence>
<dbReference type="GO" id="GO:0005886">
    <property type="term" value="C:plasma membrane"/>
    <property type="evidence" value="ECO:0007669"/>
    <property type="project" value="InterPro"/>
</dbReference>
<evidence type="ECO:0000256" key="4">
    <source>
        <dbReference type="ARBA" id="ARBA00022989"/>
    </source>
</evidence>
<feature type="transmembrane region" description="Helical" evidence="7">
    <location>
        <begin position="94"/>
        <end position="116"/>
    </location>
</feature>
<feature type="transmembrane region" description="Helical" evidence="7">
    <location>
        <begin position="200"/>
        <end position="219"/>
    </location>
</feature>
<dbReference type="InterPro" id="IPR029020">
    <property type="entry name" value="Ammonium/urea_transptr"/>
</dbReference>
<feature type="transmembrane region" description="Helical" evidence="7">
    <location>
        <begin position="6"/>
        <end position="25"/>
    </location>
</feature>
<dbReference type="OrthoDB" id="534912at2759"/>
<organism evidence="9 10">
    <name type="scientific">Bodo saltans</name>
    <name type="common">Flagellated protozoan</name>
    <dbReference type="NCBI Taxonomy" id="75058"/>
    <lineage>
        <taxon>Eukaryota</taxon>
        <taxon>Discoba</taxon>
        <taxon>Euglenozoa</taxon>
        <taxon>Kinetoplastea</taxon>
        <taxon>Metakinetoplastina</taxon>
        <taxon>Eubodonida</taxon>
        <taxon>Bodonidae</taxon>
        <taxon>Bodo</taxon>
    </lineage>
</organism>
<comment type="subcellular location">
    <subcellularLocation>
        <location evidence="1">Membrane</location>
        <topology evidence="1">Multi-pass membrane protein</topology>
    </subcellularLocation>
</comment>
<sequence>MFQDIHVMIFIGFGILMSFLVQGSFTSTGHSLFVAMFAAVFNIINQWVWANVINGTNESGFRIGVDILVDADFCAGAVLISFGALIGRVSFFQLIIMAAVEVVFYNINAAVCYGRLVAADIGGSMVIHTFGAYFGLTVSLLLDRTTSRKEKRANKWSSDHNSDTLAMIGTLFLWCFWPSFNAYYGGIVEAGGVGERVVVNTYLSLCGSVAATFLASAYFGNGKLSIVDVQNATLAGGVAIGAASNMLTMPGGALIVGTIAGTVSTFGYNVLQPKLEKKIGLADTCGVHNLHGMPGLLGAIVSIIMSSRADPSVYSKSGYSWTTVWGDADRNSYTAMALVGLQFSSLFMTLGLAVGGGVVAAFLLRLIPDLEVFYQDGDEYIVEEEEHEEEGHGDEEMTKAETGSETSRADHSA</sequence>
<comment type="similarity">
    <text evidence="2">Belongs to the ammonium transporter (TC 2.A.49) family. Rh subfamily.</text>
</comment>
<accession>A0A0S4IS35</accession>
<dbReference type="InterPro" id="IPR024041">
    <property type="entry name" value="NH4_transpt_AmtB-like_dom"/>
</dbReference>
<dbReference type="PANTHER" id="PTHR11730">
    <property type="entry name" value="AMMONIUM TRANSPORTER"/>
    <property type="match status" value="1"/>
</dbReference>
<dbReference type="EMBL" id="CYKH01000351">
    <property type="protein sequence ID" value="CUF54861.1"/>
    <property type="molecule type" value="Genomic_DNA"/>
</dbReference>
<evidence type="ECO:0000256" key="3">
    <source>
        <dbReference type="ARBA" id="ARBA00022692"/>
    </source>
</evidence>
<feature type="transmembrane region" description="Helical" evidence="7">
    <location>
        <begin position="122"/>
        <end position="142"/>
    </location>
</feature>
<keyword evidence="10" id="KW-1185">Reference proteome</keyword>
<dbReference type="OMA" id="DNIYWEV"/>
<proteinExistence type="inferred from homology"/>
<dbReference type="AlphaFoldDB" id="A0A0S4IS35"/>
<dbReference type="InterPro" id="IPR002229">
    <property type="entry name" value="RhesusRHD"/>
</dbReference>
<evidence type="ECO:0000259" key="8">
    <source>
        <dbReference type="Pfam" id="PF00909"/>
    </source>
</evidence>
<reference evidence="10" key="1">
    <citation type="submission" date="2015-09" db="EMBL/GenBank/DDBJ databases">
        <authorList>
            <consortium name="Pathogen Informatics"/>
        </authorList>
    </citation>
    <scope>NUCLEOTIDE SEQUENCE [LARGE SCALE GENOMIC DNA]</scope>
    <source>
        <strain evidence="10">Lake Konstanz</strain>
    </source>
</reference>
<feature type="compositionally biased region" description="Acidic residues" evidence="6">
    <location>
        <begin position="383"/>
        <end position="393"/>
    </location>
</feature>
<feature type="transmembrane region" description="Helical" evidence="7">
    <location>
        <begin position="253"/>
        <end position="271"/>
    </location>
</feature>
<feature type="transmembrane region" description="Helical" evidence="7">
    <location>
        <begin position="163"/>
        <end position="180"/>
    </location>
</feature>
<evidence type="ECO:0000313" key="9">
    <source>
        <dbReference type="EMBL" id="CUF54861.1"/>
    </source>
</evidence>
<dbReference type="GO" id="GO:0097272">
    <property type="term" value="P:ammonium homeostasis"/>
    <property type="evidence" value="ECO:0007669"/>
    <property type="project" value="TreeGrafter"/>
</dbReference>
<keyword evidence="3 7" id="KW-0812">Transmembrane</keyword>
<keyword evidence="4 7" id="KW-1133">Transmembrane helix</keyword>
<dbReference type="Pfam" id="PF00909">
    <property type="entry name" value="Ammonium_transp"/>
    <property type="match status" value="1"/>
</dbReference>
<feature type="transmembrane region" description="Helical" evidence="7">
    <location>
        <begin position="346"/>
        <end position="367"/>
    </location>
</feature>
<dbReference type="PANTHER" id="PTHR11730:SF60">
    <property type="entry name" value="RH50, ISOFORM D"/>
    <property type="match status" value="1"/>
</dbReference>
<gene>
    <name evidence="9" type="ORF">BSAL_63455</name>
</gene>
<keyword evidence="5 7" id="KW-0472">Membrane</keyword>
<dbReference type="GO" id="GO:0008519">
    <property type="term" value="F:ammonium channel activity"/>
    <property type="evidence" value="ECO:0007669"/>
    <property type="project" value="InterPro"/>
</dbReference>